<accession>F0Y8N2</accession>
<evidence type="ECO:0000313" key="1">
    <source>
        <dbReference type="EMBL" id="EGB08638.1"/>
    </source>
</evidence>
<proteinExistence type="predicted"/>
<dbReference type="GeneID" id="20228982"/>
<dbReference type="EMBL" id="GL833127">
    <property type="protein sequence ID" value="EGB08638.1"/>
    <property type="molecule type" value="Genomic_DNA"/>
</dbReference>
<dbReference type="GO" id="GO:0003254">
    <property type="term" value="P:regulation of membrane depolarization"/>
    <property type="evidence" value="ECO:0007669"/>
    <property type="project" value="TreeGrafter"/>
</dbReference>
<dbReference type="GO" id="GO:0098855">
    <property type="term" value="C:HCN channel complex"/>
    <property type="evidence" value="ECO:0007669"/>
    <property type="project" value="TreeGrafter"/>
</dbReference>
<feature type="non-terminal residue" evidence="1">
    <location>
        <position position="110"/>
    </location>
</feature>
<dbReference type="RefSeq" id="XP_009036461.1">
    <property type="nucleotide sequence ID" value="XM_009038213.1"/>
</dbReference>
<dbReference type="KEGG" id="aaf:AURANDRAFT_7562"/>
<gene>
    <name evidence="1" type="ORF">AURANDRAFT_7562</name>
</gene>
<dbReference type="Gene3D" id="1.10.287.70">
    <property type="match status" value="1"/>
</dbReference>
<keyword evidence="2" id="KW-1185">Reference proteome</keyword>
<dbReference type="InParanoid" id="F0Y8N2"/>
<dbReference type="OrthoDB" id="421226at2759"/>
<name>F0Y8N2_AURAN</name>
<dbReference type="PANTHER" id="PTHR45689">
    <property type="entry name" value="I[[H]] CHANNEL, ISOFORM E"/>
    <property type="match status" value="1"/>
</dbReference>
<dbReference type="InterPro" id="IPR051413">
    <property type="entry name" value="K/Na_HCN_channel"/>
</dbReference>
<feature type="non-terminal residue" evidence="1">
    <location>
        <position position="1"/>
    </location>
</feature>
<dbReference type="GO" id="GO:0035725">
    <property type="term" value="P:sodium ion transmembrane transport"/>
    <property type="evidence" value="ECO:0007669"/>
    <property type="project" value="TreeGrafter"/>
</dbReference>
<protein>
    <recommendedName>
        <fullName evidence="3">Ion transport domain-containing protein</fullName>
    </recommendedName>
</protein>
<sequence>AQALITDRKTIIRRYLASWFLADVASSVPFSHIAVISGHSAGNMSKILKSIRVLRVVKIARFLKLVRLLAKVRSKDKWEEQDGYDLSTIVTRLSNLTGLVFLIAHYAACV</sequence>
<dbReference type="PANTHER" id="PTHR45689:SF5">
    <property type="entry name" value="I[[H]] CHANNEL, ISOFORM E"/>
    <property type="match status" value="1"/>
</dbReference>
<reference evidence="1 2" key="1">
    <citation type="journal article" date="2011" name="Proc. Natl. Acad. Sci. U.S.A.">
        <title>Niche of harmful alga Aureococcus anophagefferens revealed through ecogenomics.</title>
        <authorList>
            <person name="Gobler C.J."/>
            <person name="Berry D.L."/>
            <person name="Dyhrman S.T."/>
            <person name="Wilhelm S.W."/>
            <person name="Salamov A."/>
            <person name="Lobanov A.V."/>
            <person name="Zhang Y."/>
            <person name="Collier J.L."/>
            <person name="Wurch L.L."/>
            <person name="Kustka A.B."/>
            <person name="Dill B.D."/>
            <person name="Shah M."/>
            <person name="VerBerkmoes N.C."/>
            <person name="Kuo A."/>
            <person name="Terry A."/>
            <person name="Pangilinan J."/>
            <person name="Lindquist E.A."/>
            <person name="Lucas S."/>
            <person name="Paulsen I.T."/>
            <person name="Hattenrath-Lehmann T.K."/>
            <person name="Talmage S.C."/>
            <person name="Walker E.A."/>
            <person name="Koch F."/>
            <person name="Burson A.M."/>
            <person name="Marcoval M.A."/>
            <person name="Tang Y.Z."/>
            <person name="Lecleir G.R."/>
            <person name="Coyne K.J."/>
            <person name="Berg G.M."/>
            <person name="Bertrand E.M."/>
            <person name="Saito M.A."/>
            <person name="Gladyshev V.N."/>
            <person name="Grigoriev I.V."/>
        </authorList>
    </citation>
    <scope>NUCLEOTIDE SEQUENCE [LARGE SCALE GENOMIC DNA]</scope>
    <source>
        <strain evidence="2">CCMP 1984</strain>
    </source>
</reference>
<dbReference type="AlphaFoldDB" id="F0Y8N2"/>
<organism evidence="2">
    <name type="scientific">Aureococcus anophagefferens</name>
    <name type="common">Harmful bloom alga</name>
    <dbReference type="NCBI Taxonomy" id="44056"/>
    <lineage>
        <taxon>Eukaryota</taxon>
        <taxon>Sar</taxon>
        <taxon>Stramenopiles</taxon>
        <taxon>Ochrophyta</taxon>
        <taxon>Pelagophyceae</taxon>
        <taxon>Pelagomonadales</taxon>
        <taxon>Pelagomonadaceae</taxon>
        <taxon>Aureococcus</taxon>
    </lineage>
</organism>
<evidence type="ECO:0008006" key="3">
    <source>
        <dbReference type="Google" id="ProtNLM"/>
    </source>
</evidence>
<evidence type="ECO:0000313" key="2">
    <source>
        <dbReference type="Proteomes" id="UP000002729"/>
    </source>
</evidence>
<dbReference type="Proteomes" id="UP000002729">
    <property type="component" value="Unassembled WGS sequence"/>
</dbReference>
<dbReference type="GO" id="GO:0005249">
    <property type="term" value="F:voltage-gated potassium channel activity"/>
    <property type="evidence" value="ECO:0007669"/>
    <property type="project" value="TreeGrafter"/>
</dbReference>
<dbReference type="SUPFAM" id="SSF81324">
    <property type="entry name" value="Voltage-gated potassium channels"/>
    <property type="match status" value="1"/>
</dbReference>